<dbReference type="GO" id="GO:0016166">
    <property type="term" value="F:phytoene dehydrogenase activity"/>
    <property type="evidence" value="ECO:0007669"/>
    <property type="project" value="UniProtKB-ARBA"/>
</dbReference>
<dbReference type="InterPro" id="IPR014105">
    <property type="entry name" value="Carotenoid/retinoid_OxRdtase"/>
</dbReference>
<accession>A0A4S2MS44</accession>
<dbReference type="PANTHER" id="PTHR43734">
    <property type="entry name" value="PHYTOENE DESATURASE"/>
    <property type="match status" value="1"/>
</dbReference>
<dbReference type="Pfam" id="PF01593">
    <property type="entry name" value="Amino_oxidase"/>
    <property type="match status" value="1"/>
</dbReference>
<feature type="domain" description="Amine oxidase" evidence="10">
    <location>
        <begin position="98"/>
        <end position="569"/>
    </location>
</feature>
<evidence type="ECO:0000256" key="6">
    <source>
        <dbReference type="ARBA" id="ARBA00023002"/>
    </source>
</evidence>
<evidence type="ECO:0000256" key="8">
    <source>
        <dbReference type="RuleBase" id="RU362075"/>
    </source>
</evidence>
<dbReference type="FunFam" id="3.50.50.60:FF:000171">
    <property type="entry name" value="zeta-carotene-forming phytoene desaturase"/>
    <property type="match status" value="1"/>
</dbReference>
<dbReference type="EMBL" id="ML220142">
    <property type="protein sequence ID" value="TGZ78408.1"/>
    <property type="molecule type" value="Genomic_DNA"/>
</dbReference>
<gene>
    <name evidence="11" type="ORF">EX30DRAFT_334535</name>
</gene>
<evidence type="ECO:0000259" key="10">
    <source>
        <dbReference type="Pfam" id="PF01593"/>
    </source>
</evidence>
<evidence type="ECO:0000313" key="12">
    <source>
        <dbReference type="Proteomes" id="UP000298138"/>
    </source>
</evidence>
<evidence type="ECO:0000256" key="7">
    <source>
        <dbReference type="ARBA" id="ARBA00034551"/>
    </source>
</evidence>
<reference evidence="11 12" key="1">
    <citation type="submission" date="2019-04" db="EMBL/GenBank/DDBJ databases">
        <title>Comparative genomics and transcriptomics to analyze fruiting body development in filamentous ascomycetes.</title>
        <authorList>
            <consortium name="DOE Joint Genome Institute"/>
            <person name="Lutkenhaus R."/>
            <person name="Traeger S."/>
            <person name="Breuer J."/>
            <person name="Kuo A."/>
            <person name="Lipzen A."/>
            <person name="Pangilinan J."/>
            <person name="Dilworth D."/>
            <person name="Sandor L."/>
            <person name="Poggeler S."/>
            <person name="Barry K."/>
            <person name="Grigoriev I.V."/>
            <person name="Nowrousian M."/>
        </authorList>
    </citation>
    <scope>NUCLEOTIDE SEQUENCE [LARGE SCALE GENOMIC DNA]</scope>
    <source>
        <strain evidence="11 12">CBS 389.68</strain>
    </source>
</reference>
<evidence type="ECO:0000313" key="11">
    <source>
        <dbReference type="EMBL" id="TGZ78408.1"/>
    </source>
</evidence>
<dbReference type="Gene3D" id="3.50.50.60">
    <property type="entry name" value="FAD/NAD(P)-binding domain"/>
    <property type="match status" value="2"/>
</dbReference>
<keyword evidence="6 8" id="KW-0560">Oxidoreductase</keyword>
<dbReference type="PROSITE" id="PS00982">
    <property type="entry name" value="PHYTOENE_DH"/>
    <property type="match status" value="1"/>
</dbReference>
<sequence length="618" mass="68334">MRGMVVPERSVFNTSDSIDISGIRSREGIMVSTKAPQKGYDEDKPPHCENKPPHYNDECPRYTNAHPFTTPIPPAISSLPLPQSANKTAIIVGAGAGGVALAARLSKSGFSVTVIEKNAFTGGRCSLLHRSGYRFDVGPSLLLLLTYFNEIFHDLGLPSLSAAGVELIKCEPNYEVHFASGEKVTLSTDLAAMKEEVEKYEGPGGMERYLAFLKEAGRHCRVSGEHVLRRNFYGVGSLLRLGFLRYVRSLHPFESCWRRVRCYMKSEVMRRCLTFGCMYLGMSPYDAPGTYSLLQYTELVEGIWYPRGGFHQVIERLVQISHHFGTRYLLSTTVSKVLLDSTGTRATGVLLSTGATLTADVVILNSDLVHSYTSLLPPTRYSRSLQSRHHSCSSISFYWSLSHQIPALKAHNIFLATDYAGSFTSIFTHQQLPEEPSFYINVPSRIDSSAAPDGTDAVVVLVPTGHLTYSPGEETDISTTVSKARQWVLQTLHDRTGIDISTLIIDEVIHTPFTWRDKFNLTHGAILGLSHAFWNVLSFRPRIVHPELKGVFFVGASTHPGTGVPVCLAGAKLTEREVRRSCGLVEGEGWGELWRWGWVLAGVVVVVAVVMAAVRWGR</sequence>
<evidence type="ECO:0000256" key="5">
    <source>
        <dbReference type="ARBA" id="ARBA00022746"/>
    </source>
</evidence>
<comment type="cofactor">
    <cofactor evidence="1">
        <name>NAD(+)</name>
        <dbReference type="ChEBI" id="CHEBI:57540"/>
    </cofactor>
</comment>
<organism evidence="11 12">
    <name type="scientific">Ascodesmis nigricans</name>
    <dbReference type="NCBI Taxonomy" id="341454"/>
    <lineage>
        <taxon>Eukaryota</taxon>
        <taxon>Fungi</taxon>
        <taxon>Dikarya</taxon>
        <taxon>Ascomycota</taxon>
        <taxon>Pezizomycotina</taxon>
        <taxon>Pezizomycetes</taxon>
        <taxon>Pezizales</taxon>
        <taxon>Ascodesmidaceae</taxon>
        <taxon>Ascodesmis</taxon>
    </lineage>
</organism>
<evidence type="ECO:0000256" key="1">
    <source>
        <dbReference type="ARBA" id="ARBA00001911"/>
    </source>
</evidence>
<comment type="pathway">
    <text evidence="2 8">Carotenoid biosynthesis.</text>
</comment>
<evidence type="ECO:0000256" key="2">
    <source>
        <dbReference type="ARBA" id="ARBA00004829"/>
    </source>
</evidence>
<evidence type="ECO:0000256" key="4">
    <source>
        <dbReference type="ARBA" id="ARBA00013293"/>
    </source>
</evidence>
<comment type="similarity">
    <text evidence="3 8">Belongs to the carotenoid/retinoid oxidoreductase family.</text>
</comment>
<keyword evidence="5 8" id="KW-0125">Carotenoid biosynthesis</keyword>
<dbReference type="STRING" id="341454.A0A4S2MS44"/>
<name>A0A4S2MS44_9PEZI</name>
<dbReference type="SUPFAM" id="SSF51905">
    <property type="entry name" value="FAD/NAD(P)-binding domain"/>
    <property type="match status" value="1"/>
</dbReference>
<dbReference type="GO" id="GO:0016117">
    <property type="term" value="P:carotenoid biosynthetic process"/>
    <property type="evidence" value="ECO:0007669"/>
    <property type="project" value="UniProtKB-KW"/>
</dbReference>
<dbReference type="NCBIfam" id="TIGR02734">
    <property type="entry name" value="crtI_fam"/>
    <property type="match status" value="1"/>
</dbReference>
<dbReference type="InterPro" id="IPR036188">
    <property type="entry name" value="FAD/NAD-bd_sf"/>
</dbReference>
<dbReference type="InParanoid" id="A0A4S2MS44"/>
<keyword evidence="12" id="KW-1185">Reference proteome</keyword>
<dbReference type="AlphaFoldDB" id="A0A4S2MS44"/>
<protein>
    <recommendedName>
        <fullName evidence="4">Phytoene desaturase</fullName>
    </recommendedName>
    <alternativeName>
        <fullName evidence="7">Phytoene desaturase (3,4-didehydrolycopene-forming)</fullName>
    </alternativeName>
</protein>
<dbReference type="OrthoDB" id="7777654at2759"/>
<proteinExistence type="inferred from homology"/>
<keyword evidence="9" id="KW-1133">Transmembrane helix</keyword>
<evidence type="ECO:0000256" key="3">
    <source>
        <dbReference type="ARBA" id="ARBA00006046"/>
    </source>
</evidence>
<keyword evidence="9" id="KW-0812">Transmembrane</keyword>
<dbReference type="InterPro" id="IPR008150">
    <property type="entry name" value="Phytoene_DH_bac_CS"/>
</dbReference>
<dbReference type="InterPro" id="IPR002937">
    <property type="entry name" value="Amino_oxidase"/>
</dbReference>
<evidence type="ECO:0000256" key="9">
    <source>
        <dbReference type="SAM" id="Phobius"/>
    </source>
</evidence>
<keyword evidence="9" id="KW-0472">Membrane</keyword>
<dbReference type="Proteomes" id="UP000298138">
    <property type="component" value="Unassembled WGS sequence"/>
</dbReference>
<dbReference type="PANTHER" id="PTHR43734:SF1">
    <property type="entry name" value="PHYTOENE DESATURASE"/>
    <property type="match status" value="1"/>
</dbReference>
<feature type="transmembrane region" description="Helical" evidence="9">
    <location>
        <begin position="593"/>
        <end position="614"/>
    </location>
</feature>